<dbReference type="InterPro" id="IPR003961">
    <property type="entry name" value="FN3_dom"/>
</dbReference>
<dbReference type="Gene3D" id="2.60.120.260">
    <property type="entry name" value="Galactose-binding domain-like"/>
    <property type="match status" value="1"/>
</dbReference>
<comment type="caution">
    <text evidence="2">The sequence shown here is derived from an EMBL/GenBank/DDBJ whole genome shotgun (WGS) entry which is preliminary data.</text>
</comment>
<reference evidence="2 3" key="1">
    <citation type="submission" date="2019-10" db="EMBL/GenBank/DDBJ databases">
        <title>Description of Paenibacillus pedi sp. nov.</title>
        <authorList>
            <person name="Carlier A."/>
            <person name="Qi S."/>
        </authorList>
    </citation>
    <scope>NUCLEOTIDE SEQUENCE [LARGE SCALE GENOMIC DNA]</scope>
    <source>
        <strain evidence="2 3">LMG 31457</strain>
    </source>
</reference>
<evidence type="ECO:0000313" key="2">
    <source>
        <dbReference type="EMBL" id="NOV04013.1"/>
    </source>
</evidence>
<evidence type="ECO:0000313" key="3">
    <source>
        <dbReference type="Proteomes" id="UP000618579"/>
    </source>
</evidence>
<dbReference type="Proteomes" id="UP000618579">
    <property type="component" value="Unassembled WGS sequence"/>
</dbReference>
<sequence>MNEIYNMPVGSPPVEFVFSYKLMRSAASNKPVAKDIYAQIQLAPYDNVLIPRFPADMPSISGTAAYLNNVPDELKTVNDSDLASYRFKVYPNGGQKNITSVKLTFSVRVDTGGTDEAYLVDDLAISEVKSPQELDTEAPTVPTQLTLAGKSDTSVNLSWTASSDNVGVTRYDIYRDGFPVDYVSGSTTAYTVVGLSPNTTYRYLVKARDAAGNLSAASNEVTVTTDPSIGGLPEPLGDRDIGNVKPAGSASYNPVMGRIKVQGSGSDIFGTEDAFHYVYRPWTGNGQVVARVYGIENGVTWTKAGVMIRASMSEQSPNVMMALTPAGGTYFQDRLQAGGASTSTSGTQVSPPYWVKLVRKDNVISAYDSSDGINWTLIKKETMSLPETVYFGLAVTSHNTGKLAAAEFDQVSIGEVPPAESTNSPFPGTVESRRQWLWDKTKTMSEMGLQLNIVQYVAQIVDGQNVAGNLQKIDKMFQAYDAEQYKTVSKMYAYLMVGNQFNSTMIDHVKAYFAQYAYAKLPQTENLRMSNYTAGYLVGQSFPDLQDLNGKSGAVLKSENRANIEEMLSAGVRYGWAEYESPEYTFMTYFCLNALYQYTDEPDFKQKLKMAMDVMWFEWANDWIDGTFISTSNRAKGDSVSASDLTWRGADHTALSWMYFGGNRAQEGIGETDALVPSAYRPYLEYLGMVLYRGMSYTPPEMAVRIGQSGDKSYASRKTNLQNSSGRNLKTYRQAYVKPTWGLATEVTYNRVDNWIEDIPVVLRWHSAKANPLFRVNADQGDSPIGNYDQPANHRIMQDGKAAVGVYKLLNSPTSNYLNAMFPDTGSIISREEQSGWVFNNAGPMYFAFKMIKPYSWYYQTPTDPSNKVKTTAKLHPTSQLSYSYNILRSQADKNGWVLETADASEYADFASFKNAILTKTTVDSSHIDEANPRLIYRSLSGDSLDITFDDAANAYNNTHKINGNAINYGAFKLFDTPWLQQDQNGNLFTAAQGGEVLTYDFANWTITKQTNSVTVPNSSFENGAASPDYWTDRAWAGSPVRTWDSVTSRTYGHSVKIVNAASGDYGGWSLADSSLIAVSPGTAYTLKAWVKSDNVNAADGAHVGITFYKSDGTTVTGSTYLSPNVRGTNNWTPSEVTATAPADAAKIRLDLRLKGTGTAWFDDVELLKQADRPVTLEPLFEDSFAAGIGKWDVFGSTDWQVQGSGTDAQLAGTTTATFPQRVVVKPALLPYSTSNYNLTFLAKGDRFRTMFRYASSTGYYFLEFKNTKVVELWKYPNSSVNEQVGAQVDIGAALPGFNLADWHQYQVEVNESTYKLIIDGIEAASFTDASLTAGGIGFSLKSVGAPVSMNVKNVVVKPIVNSLPGGN</sequence>
<dbReference type="EMBL" id="WHNZ01000076">
    <property type="protein sequence ID" value="NOV04013.1"/>
    <property type="molecule type" value="Genomic_DNA"/>
</dbReference>
<dbReference type="Gene3D" id="2.60.120.560">
    <property type="entry name" value="Exo-inulinase, domain 1"/>
    <property type="match status" value="1"/>
</dbReference>
<dbReference type="Pfam" id="PF00041">
    <property type="entry name" value="fn3"/>
    <property type="match status" value="1"/>
</dbReference>
<organism evidence="2 3">
    <name type="scientific">Paenibacillus planticolens</name>
    <dbReference type="NCBI Taxonomy" id="2654976"/>
    <lineage>
        <taxon>Bacteria</taxon>
        <taxon>Bacillati</taxon>
        <taxon>Bacillota</taxon>
        <taxon>Bacilli</taxon>
        <taxon>Bacillales</taxon>
        <taxon>Paenibacillaceae</taxon>
        <taxon>Paenibacillus</taxon>
    </lineage>
</organism>
<dbReference type="InterPro" id="IPR036116">
    <property type="entry name" value="FN3_sf"/>
</dbReference>
<dbReference type="CDD" id="cd00063">
    <property type="entry name" value="FN3"/>
    <property type="match status" value="1"/>
</dbReference>
<gene>
    <name evidence="2" type="ORF">GC097_28915</name>
</gene>
<dbReference type="InterPro" id="IPR008979">
    <property type="entry name" value="Galactose-bd-like_sf"/>
</dbReference>
<dbReference type="SUPFAM" id="SSF49785">
    <property type="entry name" value="Galactose-binding domain-like"/>
    <property type="match status" value="1"/>
</dbReference>
<protein>
    <recommendedName>
        <fullName evidence="1">Fibronectin type-III domain-containing protein</fullName>
    </recommendedName>
</protein>
<proteinExistence type="predicted"/>
<dbReference type="Gene3D" id="2.60.40.10">
    <property type="entry name" value="Immunoglobulins"/>
    <property type="match status" value="1"/>
</dbReference>
<keyword evidence="3" id="KW-1185">Reference proteome</keyword>
<dbReference type="SMART" id="SM00060">
    <property type="entry name" value="FN3"/>
    <property type="match status" value="1"/>
</dbReference>
<dbReference type="SUPFAM" id="SSF49265">
    <property type="entry name" value="Fibronectin type III"/>
    <property type="match status" value="1"/>
</dbReference>
<accession>A0ABX1ZVX0</accession>
<feature type="domain" description="Fibronectin type-III" evidence="1">
    <location>
        <begin position="141"/>
        <end position="228"/>
    </location>
</feature>
<dbReference type="PROSITE" id="PS50853">
    <property type="entry name" value="FN3"/>
    <property type="match status" value="1"/>
</dbReference>
<name>A0ABX1ZVX0_9BACL</name>
<dbReference type="Gene3D" id="2.60.120.200">
    <property type="match status" value="1"/>
</dbReference>
<evidence type="ECO:0000259" key="1">
    <source>
        <dbReference type="PROSITE" id="PS50853"/>
    </source>
</evidence>
<dbReference type="InterPro" id="IPR013783">
    <property type="entry name" value="Ig-like_fold"/>
</dbReference>